<dbReference type="Proteomes" id="UP000218796">
    <property type="component" value="Unassembled WGS sequence"/>
</dbReference>
<gene>
    <name evidence="2" type="ORF">CJD50_13310</name>
</gene>
<comment type="caution">
    <text evidence="2">The sequence shown here is derived from an EMBL/GenBank/DDBJ whole genome shotgun (WGS) entry which is preliminary data.</text>
</comment>
<evidence type="ECO:0000256" key="1">
    <source>
        <dbReference type="SAM" id="Phobius"/>
    </source>
</evidence>
<accession>A0A2A2MCF1</accession>
<keyword evidence="1" id="KW-0472">Membrane</keyword>
<proteinExistence type="predicted"/>
<reference evidence="2 3" key="1">
    <citation type="submission" date="2017-08" db="EMBL/GenBank/DDBJ databases">
        <title>Draft Genome Sequence of Hafnia alvei CITHA-6 Isolated from Raw Bovine Milk.</title>
        <authorList>
            <person name="Culligan E.P."/>
            <person name="Mcsweeney A."/>
            <person name="O'Doherty C."/>
            <person name="Gleeson E."/>
            <person name="O'Riordan D."/>
            <person name="Sleator R.D."/>
        </authorList>
    </citation>
    <scope>NUCLEOTIDE SEQUENCE [LARGE SCALE GENOMIC DNA]</scope>
    <source>
        <strain evidence="2 3">CITHA-6</strain>
    </source>
</reference>
<name>A0A2A2MCF1_9GAMM</name>
<keyword evidence="1" id="KW-1133">Transmembrane helix</keyword>
<dbReference type="AlphaFoldDB" id="A0A2A2MCF1"/>
<keyword evidence="1" id="KW-0812">Transmembrane</keyword>
<dbReference type="EMBL" id="NQMS01000005">
    <property type="protein sequence ID" value="PAV95996.1"/>
    <property type="molecule type" value="Genomic_DNA"/>
</dbReference>
<protein>
    <submittedName>
        <fullName evidence="2">Uncharacterized protein</fullName>
    </submittedName>
</protein>
<keyword evidence="3" id="KW-1185">Reference proteome</keyword>
<evidence type="ECO:0000313" key="3">
    <source>
        <dbReference type="Proteomes" id="UP000218796"/>
    </source>
</evidence>
<feature type="transmembrane region" description="Helical" evidence="1">
    <location>
        <begin position="16"/>
        <end position="34"/>
    </location>
</feature>
<organism evidence="2 3">
    <name type="scientific">Hafnia paralvei</name>
    <dbReference type="NCBI Taxonomy" id="546367"/>
    <lineage>
        <taxon>Bacteria</taxon>
        <taxon>Pseudomonadati</taxon>
        <taxon>Pseudomonadota</taxon>
        <taxon>Gammaproteobacteria</taxon>
        <taxon>Enterobacterales</taxon>
        <taxon>Hafniaceae</taxon>
        <taxon>Hafnia</taxon>
    </lineage>
</organism>
<evidence type="ECO:0000313" key="2">
    <source>
        <dbReference type="EMBL" id="PAV95996.1"/>
    </source>
</evidence>
<sequence length="372" mass="40896">MCEGDILKRHIKRTCLVTQFFVLMFLMSVFVLPAQSADNNSCTIKGTVSFTGIPNWGLNAQQFWFSQVDPVNAVYSGGNLNLRIDMQLTPGTIATKPVAWSQDDTQQLLAEMVNDIELSRDIYIYSNTAGTTSANHSIVAAIEEVKTPFRNIFKGGNGLSVSNDNMRLLVTPRYYKNSSVVQDYTYRFAIRQKTTAISDLKQEVSVDYPLNSPYCAEPSGKIENEYTLTSTYSLSNNSLMNFESNLGGATSNVDTYTFHMVVDFVRELNVNIAAAPDAIDFGILSNTQSAQRDINITFNGLPSKSSVMVDYVFSGLPAWAKASVLDDVPAQVTSETITANSGDRITRTLKIESLQAQTGDIDGRLTINAALN</sequence>